<dbReference type="eggNOG" id="KOG0290">
    <property type="taxonomic scope" value="Eukaryota"/>
</dbReference>
<dbReference type="Gene3D" id="2.130.10.10">
    <property type="entry name" value="YVTN repeat-like/Quinoprotein amine dehydrogenase"/>
    <property type="match status" value="1"/>
</dbReference>
<accession>Q6BMP0</accession>
<dbReference type="KEGG" id="dha:DEHA2F03784g"/>
<dbReference type="InterPro" id="IPR045159">
    <property type="entry name" value="DCAF7-like"/>
</dbReference>
<proteinExistence type="predicted"/>
<dbReference type="HOGENOM" id="CLU_013694_4_0_1"/>
<dbReference type="EMBL" id="CR382138">
    <property type="protein sequence ID" value="CAG88845.2"/>
    <property type="molecule type" value="Genomic_DNA"/>
</dbReference>
<dbReference type="STRING" id="284592.Q6BMP0"/>
<dbReference type="PROSITE" id="PS50294">
    <property type="entry name" value="WD_REPEATS_REGION"/>
    <property type="match status" value="1"/>
</dbReference>
<gene>
    <name evidence="5" type="ordered locus">DEHA2F03784g</name>
</gene>
<sequence>MEWQNPTKYKRSSVSMGMPYSQGGYGLSYTSPQQQQRTQFYSGRHALLPPSSNGNNRGLANEGGSGVLDRHSYYFSPDPLYCSDWTYLNGGEMDCIALSSYKEGFSNKISVVHGVGYGREATCAGNGDMDDDDVTMGSPTSSAYQDDAIEGFDFHKVAEVSVDYPVTNLQWDPSMLRMGNGVSERLGASSEVLRLYKVDHEALDKNSDYKLTQTHILANNTATASSSTSSSAQSNTGASGSASEDMNTFPPVTSFDWNKVDPNLIITSSVDTTCTVWDLNRSSLTADPSSDSGAATDTATVKTQLIAHDSEVFDVKFIHNSTNVFASVGNDGSMRVFDLRSLEHSTIIYEPSHPPTSASTLTTPHHNSRALLKLSASNIDQNYLATIGVNSNQVIIIDMRMPGLPVAALDGSLGGANTAAINSIQWHPSSNYLLTGGDDCQALVWDCNNIRHPGAPKTPSSASSHPPEFTSLVESPVLAYSDDLEVNNVCWRRDQGDWMGVVSGKGFQAVSI</sequence>
<evidence type="ECO:0000256" key="2">
    <source>
        <dbReference type="ARBA" id="ARBA00022737"/>
    </source>
</evidence>
<dbReference type="Proteomes" id="UP000000599">
    <property type="component" value="Chromosome F"/>
</dbReference>
<protein>
    <submittedName>
        <fullName evidence="5">DEHA2F03784p</fullName>
    </submittedName>
</protein>
<feature type="repeat" description="WD" evidence="3">
    <location>
        <begin position="414"/>
        <end position="446"/>
    </location>
</feature>
<dbReference type="InParanoid" id="Q6BMP0"/>
<dbReference type="PANTHER" id="PTHR19919">
    <property type="entry name" value="WD REPEAT CONTAINING PROTEIN"/>
    <property type="match status" value="1"/>
</dbReference>
<dbReference type="Pfam" id="PF00400">
    <property type="entry name" value="WD40"/>
    <property type="match status" value="3"/>
</dbReference>
<organism evidence="5 6">
    <name type="scientific">Debaryomyces hansenii (strain ATCC 36239 / CBS 767 / BCRC 21394 / JCM 1990 / NBRC 0083 / IGC 2968)</name>
    <name type="common">Yeast</name>
    <name type="synonym">Torulaspora hansenii</name>
    <dbReference type="NCBI Taxonomy" id="284592"/>
    <lineage>
        <taxon>Eukaryota</taxon>
        <taxon>Fungi</taxon>
        <taxon>Dikarya</taxon>
        <taxon>Ascomycota</taxon>
        <taxon>Saccharomycotina</taxon>
        <taxon>Pichiomycetes</taxon>
        <taxon>Debaryomycetaceae</taxon>
        <taxon>Debaryomyces</taxon>
    </lineage>
</organism>
<reference evidence="5 6" key="1">
    <citation type="journal article" date="2004" name="Nature">
        <title>Genome evolution in yeasts.</title>
        <authorList>
            <consortium name="Genolevures"/>
            <person name="Dujon B."/>
            <person name="Sherman D."/>
            <person name="Fischer G."/>
            <person name="Durrens P."/>
            <person name="Casaregola S."/>
            <person name="Lafontaine I."/>
            <person name="de Montigny J."/>
            <person name="Marck C."/>
            <person name="Neuveglise C."/>
            <person name="Talla E."/>
            <person name="Goffard N."/>
            <person name="Frangeul L."/>
            <person name="Aigle M."/>
            <person name="Anthouard V."/>
            <person name="Babour A."/>
            <person name="Barbe V."/>
            <person name="Barnay S."/>
            <person name="Blanchin S."/>
            <person name="Beckerich J.M."/>
            <person name="Beyne E."/>
            <person name="Bleykasten C."/>
            <person name="Boisrame A."/>
            <person name="Boyer J."/>
            <person name="Cattolico L."/>
            <person name="Confanioleri F."/>
            <person name="de Daruvar A."/>
            <person name="Despons L."/>
            <person name="Fabre E."/>
            <person name="Fairhead C."/>
            <person name="Ferry-Dumazet H."/>
            <person name="Groppi A."/>
            <person name="Hantraye F."/>
            <person name="Hennequin C."/>
            <person name="Jauniaux N."/>
            <person name="Joyet P."/>
            <person name="Kachouri R."/>
            <person name="Kerrest A."/>
            <person name="Koszul R."/>
            <person name="Lemaire M."/>
            <person name="Lesur I."/>
            <person name="Ma L."/>
            <person name="Muller H."/>
            <person name="Nicaud J.M."/>
            <person name="Nikolski M."/>
            <person name="Oztas S."/>
            <person name="Ozier-Kalogeropoulos O."/>
            <person name="Pellenz S."/>
            <person name="Potier S."/>
            <person name="Richard G.F."/>
            <person name="Straub M.L."/>
            <person name="Suleau A."/>
            <person name="Swennene D."/>
            <person name="Tekaia F."/>
            <person name="Wesolowski-Louvel M."/>
            <person name="Westhof E."/>
            <person name="Wirth B."/>
            <person name="Zeniou-Meyer M."/>
            <person name="Zivanovic I."/>
            <person name="Bolotin-Fukuhara M."/>
            <person name="Thierry A."/>
            <person name="Bouchier C."/>
            <person name="Caudron B."/>
            <person name="Scarpelli C."/>
            <person name="Gaillardin C."/>
            <person name="Weissenbach J."/>
            <person name="Wincker P."/>
            <person name="Souciet J.L."/>
        </authorList>
    </citation>
    <scope>NUCLEOTIDE SEQUENCE [LARGE SCALE GENOMIC DNA]</scope>
    <source>
        <strain evidence="6">ATCC 36239 / CBS 767 / BCRC 21394 / JCM 1990 / NBRC 0083 / IGC 2968</strain>
    </source>
</reference>
<evidence type="ECO:0000256" key="3">
    <source>
        <dbReference type="PROSITE-ProRule" id="PRU00221"/>
    </source>
</evidence>
<dbReference type="InterPro" id="IPR036322">
    <property type="entry name" value="WD40_repeat_dom_sf"/>
</dbReference>
<dbReference type="SUPFAM" id="SSF50978">
    <property type="entry name" value="WD40 repeat-like"/>
    <property type="match status" value="1"/>
</dbReference>
<feature type="repeat" description="WD" evidence="3">
    <location>
        <begin position="305"/>
        <end position="347"/>
    </location>
</feature>
<keyword evidence="2" id="KW-0677">Repeat</keyword>
<keyword evidence="6" id="KW-1185">Reference proteome</keyword>
<dbReference type="RefSeq" id="XP_460531.2">
    <property type="nucleotide sequence ID" value="XM_460531.1"/>
</dbReference>
<dbReference type="AlphaFoldDB" id="Q6BMP0"/>
<dbReference type="FunCoup" id="Q6BMP0">
    <property type="interactions" value="904"/>
</dbReference>
<dbReference type="PROSITE" id="PS50082">
    <property type="entry name" value="WD_REPEATS_2"/>
    <property type="match status" value="2"/>
</dbReference>
<dbReference type="SMART" id="SM00320">
    <property type="entry name" value="WD40"/>
    <property type="match status" value="3"/>
</dbReference>
<dbReference type="VEuPathDB" id="FungiDB:DEHA2F03784g"/>
<feature type="region of interest" description="Disordered" evidence="4">
    <location>
        <begin position="221"/>
        <end position="247"/>
    </location>
</feature>
<dbReference type="GeneID" id="2903436"/>
<keyword evidence="1 3" id="KW-0853">WD repeat</keyword>
<evidence type="ECO:0000256" key="1">
    <source>
        <dbReference type="ARBA" id="ARBA00022574"/>
    </source>
</evidence>
<dbReference type="OrthoDB" id="1284551at2759"/>
<dbReference type="InterPro" id="IPR015943">
    <property type="entry name" value="WD40/YVTN_repeat-like_dom_sf"/>
</dbReference>
<evidence type="ECO:0000313" key="5">
    <source>
        <dbReference type="EMBL" id="CAG88845.2"/>
    </source>
</evidence>
<dbReference type="OMA" id="MEASNND"/>
<evidence type="ECO:0000256" key="4">
    <source>
        <dbReference type="SAM" id="MobiDB-lite"/>
    </source>
</evidence>
<dbReference type="InterPro" id="IPR001680">
    <property type="entry name" value="WD40_rpt"/>
</dbReference>
<feature type="compositionally biased region" description="Low complexity" evidence="4">
    <location>
        <begin position="221"/>
        <end position="243"/>
    </location>
</feature>
<evidence type="ECO:0000313" key="6">
    <source>
        <dbReference type="Proteomes" id="UP000000599"/>
    </source>
</evidence>
<name>Q6BMP0_DEBHA</name>